<dbReference type="CDD" id="cd04623">
    <property type="entry name" value="CBS_pair_bac_euk"/>
    <property type="match status" value="1"/>
</dbReference>
<evidence type="ECO:0000256" key="1">
    <source>
        <dbReference type="ARBA" id="ARBA00023122"/>
    </source>
</evidence>
<dbReference type="RefSeq" id="WP_101073477.1">
    <property type="nucleotide sequence ID" value="NZ_PISP01000003.1"/>
</dbReference>
<protein>
    <submittedName>
        <fullName evidence="4">Histidine kinase</fullName>
    </submittedName>
</protein>
<proteinExistence type="predicted"/>
<dbReference type="InterPro" id="IPR051257">
    <property type="entry name" value="Diverse_CBS-Domain"/>
</dbReference>
<keyword evidence="1 2" id="KW-0129">CBS domain</keyword>
<dbReference type="SMART" id="SM00116">
    <property type="entry name" value="CBS"/>
    <property type="match status" value="2"/>
</dbReference>
<dbReference type="Gene3D" id="3.10.580.10">
    <property type="entry name" value="CBS-domain"/>
    <property type="match status" value="1"/>
</dbReference>
<feature type="domain" description="CBS" evidence="3">
    <location>
        <begin position="7"/>
        <end position="66"/>
    </location>
</feature>
<dbReference type="PANTHER" id="PTHR43080">
    <property type="entry name" value="CBS DOMAIN-CONTAINING PROTEIN CBSX3, MITOCHONDRIAL"/>
    <property type="match status" value="1"/>
</dbReference>
<evidence type="ECO:0000313" key="4">
    <source>
        <dbReference type="EMBL" id="PKD43002.1"/>
    </source>
</evidence>
<dbReference type="SUPFAM" id="SSF54631">
    <property type="entry name" value="CBS-domain pair"/>
    <property type="match status" value="1"/>
</dbReference>
<dbReference type="GO" id="GO:0016301">
    <property type="term" value="F:kinase activity"/>
    <property type="evidence" value="ECO:0007669"/>
    <property type="project" value="UniProtKB-KW"/>
</dbReference>
<keyword evidence="4" id="KW-0418">Kinase</keyword>
<dbReference type="Proteomes" id="UP000233398">
    <property type="component" value="Unassembled WGS sequence"/>
</dbReference>
<evidence type="ECO:0000259" key="3">
    <source>
        <dbReference type="PROSITE" id="PS51371"/>
    </source>
</evidence>
<dbReference type="InterPro" id="IPR044725">
    <property type="entry name" value="CBSX3_CBS_dom"/>
</dbReference>
<reference evidence="4 5" key="1">
    <citation type="submission" date="2017-11" db="EMBL/GenBank/DDBJ databases">
        <title>Rhodohalobacter 15182 sp. nov., isolated from a salt lake.</title>
        <authorList>
            <person name="Han S."/>
        </authorList>
    </citation>
    <scope>NUCLEOTIDE SEQUENCE [LARGE SCALE GENOMIC DNA]</scope>
    <source>
        <strain evidence="4 5">15182</strain>
    </source>
</reference>
<comment type="caution">
    <text evidence="4">The sequence shown here is derived from an EMBL/GenBank/DDBJ whole genome shotgun (WGS) entry which is preliminary data.</text>
</comment>
<dbReference type="PANTHER" id="PTHR43080:SF2">
    <property type="entry name" value="CBS DOMAIN-CONTAINING PROTEIN"/>
    <property type="match status" value="1"/>
</dbReference>
<dbReference type="OrthoDB" id="9802114at2"/>
<evidence type="ECO:0000256" key="2">
    <source>
        <dbReference type="PROSITE-ProRule" id="PRU00703"/>
    </source>
</evidence>
<accession>A0A2N0VFN9</accession>
<name>A0A2N0VFN9_9BACT</name>
<dbReference type="AlphaFoldDB" id="A0A2N0VFN9"/>
<dbReference type="Pfam" id="PF00571">
    <property type="entry name" value="CBS"/>
    <property type="match status" value="2"/>
</dbReference>
<feature type="domain" description="CBS" evidence="3">
    <location>
        <begin position="75"/>
        <end position="130"/>
    </location>
</feature>
<dbReference type="InterPro" id="IPR046342">
    <property type="entry name" value="CBS_dom_sf"/>
</dbReference>
<organism evidence="4 5">
    <name type="scientific">Rhodohalobacter barkolensis</name>
    <dbReference type="NCBI Taxonomy" id="2053187"/>
    <lineage>
        <taxon>Bacteria</taxon>
        <taxon>Pseudomonadati</taxon>
        <taxon>Balneolota</taxon>
        <taxon>Balneolia</taxon>
        <taxon>Balneolales</taxon>
        <taxon>Balneolaceae</taxon>
        <taxon>Rhodohalobacter</taxon>
    </lineage>
</organism>
<gene>
    <name evidence="4" type="ORF">CWD77_10215</name>
</gene>
<keyword evidence="4" id="KW-0808">Transferase</keyword>
<sequence>MTVKDILNRKGSKVYSVHPNETVYDAIKKMADLNIGALLVVDEGKIKGIISERDYRNKIILKGRTSTSTPVKDIMVRSVFCVNSSDSINLCMQLMTEKKIRHLPVLDNGDLAGIISIGDVVKSVIDNQKVEINSLRNYIAGNYPG</sequence>
<dbReference type="PROSITE" id="PS51371">
    <property type="entry name" value="CBS"/>
    <property type="match status" value="2"/>
</dbReference>
<evidence type="ECO:0000313" key="5">
    <source>
        <dbReference type="Proteomes" id="UP000233398"/>
    </source>
</evidence>
<dbReference type="EMBL" id="PISP01000003">
    <property type="protein sequence ID" value="PKD43002.1"/>
    <property type="molecule type" value="Genomic_DNA"/>
</dbReference>
<dbReference type="InterPro" id="IPR000644">
    <property type="entry name" value="CBS_dom"/>
</dbReference>
<keyword evidence="5" id="KW-1185">Reference proteome</keyword>